<keyword evidence="1 6" id="KW-0645">Protease</keyword>
<comment type="cofactor">
    <cofactor evidence="6">
        <name>Zn(2+)</name>
        <dbReference type="ChEBI" id="CHEBI:29105"/>
    </cofactor>
    <text evidence="6">Binds 1 zinc ion per subunit.</text>
</comment>
<accession>A0A4Y8UGN2</accession>
<evidence type="ECO:0000313" key="9">
    <source>
        <dbReference type="Proteomes" id="UP000298133"/>
    </source>
</evidence>
<proteinExistence type="inferred from homology"/>
<dbReference type="GO" id="GO:0004222">
    <property type="term" value="F:metalloendopeptidase activity"/>
    <property type="evidence" value="ECO:0007669"/>
    <property type="project" value="InterPro"/>
</dbReference>
<dbReference type="GO" id="GO:0051603">
    <property type="term" value="P:proteolysis involved in protein catabolic process"/>
    <property type="evidence" value="ECO:0007669"/>
    <property type="project" value="TreeGrafter"/>
</dbReference>
<keyword evidence="2" id="KW-0479">Metal-binding</keyword>
<dbReference type="InterPro" id="IPR051156">
    <property type="entry name" value="Mito/Outer_Membr_Metalloprot"/>
</dbReference>
<dbReference type="Proteomes" id="UP000298133">
    <property type="component" value="Unassembled WGS sequence"/>
</dbReference>
<gene>
    <name evidence="8" type="ORF">E3W66_06940</name>
</gene>
<dbReference type="SUPFAM" id="SSF48452">
    <property type="entry name" value="TPR-like"/>
    <property type="match status" value="1"/>
</dbReference>
<protein>
    <submittedName>
        <fullName evidence="8">Peptidase M48</fullName>
    </submittedName>
</protein>
<keyword evidence="4 6" id="KW-0862">Zinc</keyword>
<dbReference type="InterPro" id="IPR011990">
    <property type="entry name" value="TPR-like_helical_dom_sf"/>
</dbReference>
<dbReference type="OrthoDB" id="9810445at2"/>
<evidence type="ECO:0000256" key="3">
    <source>
        <dbReference type="ARBA" id="ARBA00022801"/>
    </source>
</evidence>
<evidence type="ECO:0000259" key="7">
    <source>
        <dbReference type="Pfam" id="PF01435"/>
    </source>
</evidence>
<keyword evidence="3 6" id="KW-0378">Hydrolase</keyword>
<dbReference type="Gene3D" id="1.25.40.10">
    <property type="entry name" value="Tetratricopeptide repeat domain"/>
    <property type="match status" value="1"/>
</dbReference>
<comment type="similarity">
    <text evidence="6">Belongs to the peptidase M48 family.</text>
</comment>
<reference evidence="8 9" key="1">
    <citation type="submission" date="2019-03" db="EMBL/GenBank/DDBJ databases">
        <title>Draft genome of Gammaproteobacteria bacterium LSUCC0057, a member of the SAR92 clade.</title>
        <authorList>
            <person name="Lanclos V.C."/>
            <person name="Doiron C."/>
            <person name="Henson M.W."/>
            <person name="Thrash J.C."/>
        </authorList>
    </citation>
    <scope>NUCLEOTIDE SEQUENCE [LARGE SCALE GENOMIC DNA]</scope>
    <source>
        <strain evidence="8 9">LSUCC0057</strain>
    </source>
</reference>
<dbReference type="PANTHER" id="PTHR22726">
    <property type="entry name" value="METALLOENDOPEPTIDASE OMA1"/>
    <property type="match status" value="1"/>
</dbReference>
<name>A0A4Y8UGN2_9GAMM</name>
<comment type="caution">
    <text evidence="8">The sequence shown here is derived from an EMBL/GenBank/DDBJ whole genome shotgun (WGS) entry which is preliminary data.</text>
</comment>
<dbReference type="PROSITE" id="PS51257">
    <property type="entry name" value="PROKAR_LIPOPROTEIN"/>
    <property type="match status" value="1"/>
</dbReference>
<sequence>MGKQQRLSVSSSWLAGLAAAVIVIGGCTVNPVTGERELSLLSESQELAIGRDNYHPYRQQQGGDYYLEPQLSEYVAEIGRRLAAHSERPELPYEFVVVNNASANAWALPGGKIAINSGLLRHLDDEAQLAAVIGHEIIHAAARHGAAQMSRGMLLNIGLAALAAGSQGTAAEWLGTASQYGAAAWMARYGRDDELESDYYGIKLMVAAGYDPQAAVELQQTFVKLSEGRDSDFIAALFASHPPSQARVDANRALVAELGAGGERYRDRYRAATAPLRAAEPAYRAAEQAAELLQQQRYAEALAQSDTAVALLPQQQQFWLLRAAIWQALEQPDNAERATSTAIAKNPDYFLPHLQRALLRWQRQQRTAAAADFSASLQRLPTAVAAYHLGLAALERDDAAAADRYFSQAIALGGEYGERAAAQRQKLRTP</sequence>
<keyword evidence="5 6" id="KW-0482">Metalloprotease</keyword>
<dbReference type="AlphaFoldDB" id="A0A4Y8UGN2"/>
<dbReference type="GO" id="GO:0016020">
    <property type="term" value="C:membrane"/>
    <property type="evidence" value="ECO:0007669"/>
    <property type="project" value="TreeGrafter"/>
</dbReference>
<evidence type="ECO:0000256" key="2">
    <source>
        <dbReference type="ARBA" id="ARBA00022723"/>
    </source>
</evidence>
<feature type="domain" description="Peptidase M48" evidence="7">
    <location>
        <begin position="70"/>
        <end position="250"/>
    </location>
</feature>
<dbReference type="InterPro" id="IPR001915">
    <property type="entry name" value="Peptidase_M48"/>
</dbReference>
<evidence type="ECO:0000256" key="4">
    <source>
        <dbReference type="ARBA" id="ARBA00022833"/>
    </source>
</evidence>
<evidence type="ECO:0000256" key="1">
    <source>
        <dbReference type="ARBA" id="ARBA00022670"/>
    </source>
</evidence>
<evidence type="ECO:0000313" key="8">
    <source>
        <dbReference type="EMBL" id="TFH67976.1"/>
    </source>
</evidence>
<dbReference type="EMBL" id="SPIA01000002">
    <property type="protein sequence ID" value="TFH67976.1"/>
    <property type="molecule type" value="Genomic_DNA"/>
</dbReference>
<keyword evidence="9" id="KW-1185">Reference proteome</keyword>
<dbReference type="GO" id="GO:0046872">
    <property type="term" value="F:metal ion binding"/>
    <property type="evidence" value="ECO:0007669"/>
    <property type="project" value="UniProtKB-KW"/>
</dbReference>
<evidence type="ECO:0000256" key="6">
    <source>
        <dbReference type="RuleBase" id="RU003983"/>
    </source>
</evidence>
<dbReference type="Pfam" id="PF01435">
    <property type="entry name" value="Peptidase_M48"/>
    <property type="match status" value="1"/>
</dbReference>
<organism evidence="8 9">
    <name type="scientific">Gammaproteobacteria bacterium LSUCC0057</name>
    <dbReference type="NCBI Taxonomy" id="2559237"/>
    <lineage>
        <taxon>Bacteria</taxon>
        <taxon>Pseudomonadati</taxon>
        <taxon>Pseudomonadota</taxon>
        <taxon>Gammaproteobacteria</taxon>
        <taxon>Cellvibrionales</taxon>
        <taxon>Porticoccaceae</taxon>
        <taxon>SAR92 clade</taxon>
    </lineage>
</organism>
<evidence type="ECO:0000256" key="5">
    <source>
        <dbReference type="ARBA" id="ARBA00023049"/>
    </source>
</evidence>
<dbReference type="PANTHER" id="PTHR22726:SF1">
    <property type="entry name" value="METALLOENDOPEPTIDASE OMA1, MITOCHONDRIAL"/>
    <property type="match status" value="1"/>
</dbReference>
<dbReference type="Gene3D" id="3.30.2010.10">
    <property type="entry name" value="Metalloproteases ('zincins'), catalytic domain"/>
    <property type="match status" value="1"/>
</dbReference>